<feature type="domain" description="Lipase" evidence="5">
    <location>
        <begin position="4"/>
        <end position="77"/>
    </location>
</feature>
<dbReference type="EnsemblMetazoa" id="MESCA008422-RA">
    <property type="protein sequence ID" value="MESCA008422-PA"/>
    <property type="gene ID" value="MESCA008422"/>
</dbReference>
<evidence type="ECO:0000256" key="2">
    <source>
        <dbReference type="ARBA" id="ARBA00010701"/>
    </source>
</evidence>
<evidence type="ECO:0000313" key="7">
    <source>
        <dbReference type="Proteomes" id="UP000015102"/>
    </source>
</evidence>
<evidence type="ECO:0000256" key="4">
    <source>
        <dbReference type="RuleBase" id="RU004262"/>
    </source>
</evidence>
<dbReference type="Proteomes" id="UP000015102">
    <property type="component" value="Unassembled WGS sequence"/>
</dbReference>
<dbReference type="PANTHER" id="PTHR11610:SF37">
    <property type="entry name" value="GH01208P"/>
    <property type="match status" value="1"/>
</dbReference>
<dbReference type="InterPro" id="IPR000734">
    <property type="entry name" value="TAG_lipase"/>
</dbReference>
<dbReference type="InterPro" id="IPR013818">
    <property type="entry name" value="Lipase"/>
</dbReference>
<comment type="similarity">
    <text evidence="2 4">Belongs to the AB hydrolase superfamily. Lipase family.</text>
</comment>
<evidence type="ECO:0000256" key="3">
    <source>
        <dbReference type="ARBA" id="ARBA00022525"/>
    </source>
</evidence>
<dbReference type="GO" id="GO:0005615">
    <property type="term" value="C:extracellular space"/>
    <property type="evidence" value="ECO:0007669"/>
    <property type="project" value="TreeGrafter"/>
</dbReference>
<dbReference type="GO" id="GO:0016042">
    <property type="term" value="P:lipid catabolic process"/>
    <property type="evidence" value="ECO:0007669"/>
    <property type="project" value="TreeGrafter"/>
</dbReference>
<reference evidence="7" key="1">
    <citation type="submission" date="2013-02" db="EMBL/GenBank/DDBJ databases">
        <authorList>
            <person name="Hughes D."/>
        </authorList>
    </citation>
    <scope>NUCLEOTIDE SEQUENCE</scope>
    <source>
        <strain>Durham</strain>
        <strain evidence="7">NC isolate 2 -- Noor lab</strain>
    </source>
</reference>
<dbReference type="GO" id="GO:0016298">
    <property type="term" value="F:lipase activity"/>
    <property type="evidence" value="ECO:0007669"/>
    <property type="project" value="InterPro"/>
</dbReference>
<dbReference type="GO" id="GO:0017171">
    <property type="term" value="F:serine hydrolase activity"/>
    <property type="evidence" value="ECO:0007669"/>
    <property type="project" value="TreeGrafter"/>
</dbReference>
<protein>
    <recommendedName>
        <fullName evidence="5">Lipase domain-containing protein</fullName>
    </recommendedName>
</protein>
<dbReference type="HOGENOM" id="CLU_027171_8_2_1"/>
<evidence type="ECO:0000259" key="5">
    <source>
        <dbReference type="Pfam" id="PF00151"/>
    </source>
</evidence>
<keyword evidence="7" id="KW-1185">Reference proteome</keyword>
<accession>T1GX80</accession>
<dbReference type="STRING" id="36166.T1GX80"/>
<dbReference type="Pfam" id="PF00151">
    <property type="entry name" value="Lipase"/>
    <property type="match status" value="1"/>
</dbReference>
<dbReference type="SUPFAM" id="SSF53474">
    <property type="entry name" value="alpha/beta-Hydrolases"/>
    <property type="match status" value="1"/>
</dbReference>
<dbReference type="AlphaFoldDB" id="T1GX80"/>
<reference evidence="6" key="2">
    <citation type="submission" date="2015-06" db="UniProtKB">
        <authorList>
            <consortium name="EnsemblMetazoa"/>
        </authorList>
    </citation>
    <scope>IDENTIFICATION</scope>
</reference>
<keyword evidence="3" id="KW-0964">Secreted</keyword>
<name>T1GX80_MEGSC</name>
<dbReference type="EMBL" id="CAQQ02191087">
    <property type="status" value="NOT_ANNOTATED_CDS"/>
    <property type="molecule type" value="Genomic_DNA"/>
</dbReference>
<dbReference type="Gene3D" id="3.40.50.1820">
    <property type="entry name" value="alpha/beta hydrolase"/>
    <property type="match status" value="1"/>
</dbReference>
<evidence type="ECO:0000256" key="1">
    <source>
        <dbReference type="ARBA" id="ARBA00004613"/>
    </source>
</evidence>
<proteinExistence type="inferred from homology"/>
<dbReference type="InterPro" id="IPR029058">
    <property type="entry name" value="AB_hydrolase_fold"/>
</dbReference>
<comment type="subcellular location">
    <subcellularLocation>
        <location evidence="1">Secreted</location>
    </subcellularLocation>
</comment>
<sequence>MILTISALDPAFPPFYMGKLTKHISKKDAEFVDIIHTDAWIYGAPFSTGHADFWPNSGKTLQPGCPRRNYKMLTDNDLSSHRRSWWFWAES</sequence>
<dbReference type="PANTHER" id="PTHR11610">
    <property type="entry name" value="LIPASE"/>
    <property type="match status" value="1"/>
</dbReference>
<evidence type="ECO:0000313" key="6">
    <source>
        <dbReference type="EnsemblMetazoa" id="MESCA008422-PA"/>
    </source>
</evidence>
<organism evidence="6 7">
    <name type="scientific">Megaselia scalaris</name>
    <name type="common">Humpbacked fly</name>
    <name type="synonym">Phora scalaris</name>
    <dbReference type="NCBI Taxonomy" id="36166"/>
    <lineage>
        <taxon>Eukaryota</taxon>
        <taxon>Metazoa</taxon>
        <taxon>Ecdysozoa</taxon>
        <taxon>Arthropoda</taxon>
        <taxon>Hexapoda</taxon>
        <taxon>Insecta</taxon>
        <taxon>Pterygota</taxon>
        <taxon>Neoptera</taxon>
        <taxon>Endopterygota</taxon>
        <taxon>Diptera</taxon>
        <taxon>Brachycera</taxon>
        <taxon>Muscomorpha</taxon>
        <taxon>Platypezoidea</taxon>
        <taxon>Phoridae</taxon>
        <taxon>Megaseliini</taxon>
        <taxon>Megaselia</taxon>
    </lineage>
</organism>